<dbReference type="RefSeq" id="WP_170829568.1">
    <property type="nucleotide sequence ID" value="NZ_FMZB01000002.1"/>
</dbReference>
<accession>A0A1G6KQK0</accession>
<reference evidence="2" key="1">
    <citation type="submission" date="2016-10" db="EMBL/GenBank/DDBJ databases">
        <authorList>
            <person name="Varghese N."/>
            <person name="Submissions S."/>
        </authorList>
    </citation>
    <scope>NUCLEOTIDE SEQUENCE [LARGE SCALE GENOMIC DNA]</scope>
    <source>
        <strain evidence="2">DSM 21620</strain>
    </source>
</reference>
<proteinExistence type="predicted"/>
<keyword evidence="2" id="KW-1185">Reference proteome</keyword>
<organism evidence="1 2">
    <name type="scientific">Terribacillus halophilus</name>
    <dbReference type="NCBI Taxonomy" id="361279"/>
    <lineage>
        <taxon>Bacteria</taxon>
        <taxon>Bacillati</taxon>
        <taxon>Bacillota</taxon>
        <taxon>Bacilli</taxon>
        <taxon>Bacillales</taxon>
        <taxon>Bacillaceae</taxon>
        <taxon>Terribacillus</taxon>
    </lineage>
</organism>
<gene>
    <name evidence="1" type="ORF">SAMN05421663_102103</name>
</gene>
<protein>
    <submittedName>
        <fullName evidence="1">Uncharacterized protein</fullName>
    </submittedName>
</protein>
<dbReference type="AlphaFoldDB" id="A0A1G6KQK0"/>
<evidence type="ECO:0000313" key="2">
    <source>
        <dbReference type="Proteomes" id="UP000198666"/>
    </source>
</evidence>
<dbReference type="Proteomes" id="UP000198666">
    <property type="component" value="Unassembled WGS sequence"/>
</dbReference>
<sequence>MKTPKILTMISFVLLVLLFFGGLLFTLTLPQNQSMVQAVTTFINIKKH</sequence>
<dbReference type="EMBL" id="FMZB01000002">
    <property type="protein sequence ID" value="SDC33330.1"/>
    <property type="molecule type" value="Genomic_DNA"/>
</dbReference>
<evidence type="ECO:0000313" key="1">
    <source>
        <dbReference type="EMBL" id="SDC33330.1"/>
    </source>
</evidence>
<name>A0A1G6KQK0_9BACI</name>